<comment type="function">
    <text evidence="2 7">Synthesizes alpha-1,4-glucan chains using ADP-glucose.</text>
</comment>
<evidence type="ECO:0000313" key="11">
    <source>
        <dbReference type="Proteomes" id="UP000002026"/>
    </source>
</evidence>
<dbReference type="PANTHER" id="PTHR45825:SF11">
    <property type="entry name" value="ALPHA AMYLASE DOMAIN-CONTAINING PROTEIN"/>
    <property type="match status" value="1"/>
</dbReference>
<dbReference type="AlphaFoldDB" id="C7N738"/>
<organism evidence="10 11">
    <name type="scientific">Slackia heliotrinireducens (strain ATCC 29202 / DSM 20476 / NCTC 11029 / RHS 1)</name>
    <name type="common">Peptococcus heliotrinreducens</name>
    <dbReference type="NCBI Taxonomy" id="471855"/>
    <lineage>
        <taxon>Bacteria</taxon>
        <taxon>Bacillati</taxon>
        <taxon>Actinomycetota</taxon>
        <taxon>Coriobacteriia</taxon>
        <taxon>Eggerthellales</taxon>
        <taxon>Eggerthellaceae</taxon>
        <taxon>Slackia</taxon>
    </lineage>
</organism>
<dbReference type="GO" id="GO:0005978">
    <property type="term" value="P:glycogen biosynthetic process"/>
    <property type="evidence" value="ECO:0007669"/>
    <property type="project" value="UniProtKB-UniRule"/>
</dbReference>
<dbReference type="STRING" id="471855.Shel_17040"/>
<dbReference type="KEGG" id="shi:Shel_17040"/>
<dbReference type="Pfam" id="PF00534">
    <property type="entry name" value="Glycos_transf_1"/>
    <property type="match status" value="1"/>
</dbReference>
<accession>C7N738</accession>
<dbReference type="eggNOG" id="COG0297">
    <property type="taxonomic scope" value="Bacteria"/>
</dbReference>
<dbReference type="CAZy" id="GT5">
    <property type="family name" value="Glycosyltransferase Family 5"/>
</dbReference>
<keyword evidence="4 7" id="KW-0328">Glycosyltransferase</keyword>
<keyword evidence="11" id="KW-1185">Reference proteome</keyword>
<reference evidence="10 11" key="1">
    <citation type="journal article" date="2009" name="Stand. Genomic Sci.">
        <title>Complete genome sequence of Slackia heliotrinireducens type strain (RHS 1).</title>
        <authorList>
            <person name="Pukall R."/>
            <person name="Lapidus A."/>
            <person name="Nolan M."/>
            <person name="Copeland A."/>
            <person name="Glavina Del Rio T."/>
            <person name="Lucas S."/>
            <person name="Chen F."/>
            <person name="Tice H."/>
            <person name="Cheng J.F."/>
            <person name="Chertkov O."/>
            <person name="Bruce D."/>
            <person name="Goodwin L."/>
            <person name="Kuske C."/>
            <person name="Brettin T."/>
            <person name="Detter J.C."/>
            <person name="Han C."/>
            <person name="Pitluck S."/>
            <person name="Pati A."/>
            <person name="Mavrommatis K."/>
            <person name="Ivanova N."/>
            <person name="Ovchinnikova G."/>
            <person name="Chen A."/>
            <person name="Palaniappan K."/>
            <person name="Schneider S."/>
            <person name="Rohde M."/>
            <person name="Chain P."/>
            <person name="D'haeseleer P."/>
            <person name="Goker M."/>
            <person name="Bristow J."/>
            <person name="Eisen J.A."/>
            <person name="Markowitz V."/>
            <person name="Kyrpides N.C."/>
            <person name="Klenk H.P."/>
            <person name="Hugenholtz P."/>
        </authorList>
    </citation>
    <scope>NUCLEOTIDE SEQUENCE [LARGE SCALE GENOMIC DNA]</scope>
    <source>
        <strain evidence="11">ATCC 29202 / DSM 20476 / NCTC 11029 / RHS 1</strain>
    </source>
</reference>
<dbReference type="PANTHER" id="PTHR45825">
    <property type="entry name" value="GRANULE-BOUND STARCH SYNTHASE 1, CHLOROPLASTIC/AMYLOPLASTIC"/>
    <property type="match status" value="1"/>
</dbReference>
<feature type="domain" description="Glycosyl transferase family 1" evidence="8">
    <location>
        <begin position="305"/>
        <end position="470"/>
    </location>
</feature>
<comment type="similarity">
    <text evidence="3 7">Belongs to the glycosyltransferase 1 family. Bacterial/plant glycogen synthase subfamily.</text>
</comment>
<feature type="binding site" evidence="7">
    <location>
        <position position="30"/>
    </location>
    <ligand>
        <name>ADP-alpha-D-glucose</name>
        <dbReference type="ChEBI" id="CHEBI:57498"/>
    </ligand>
</feature>
<dbReference type="CDD" id="cd03791">
    <property type="entry name" value="GT5_Glycogen_synthase_DULL1-like"/>
    <property type="match status" value="1"/>
</dbReference>
<evidence type="ECO:0000259" key="9">
    <source>
        <dbReference type="Pfam" id="PF08323"/>
    </source>
</evidence>
<feature type="domain" description="Starch synthase catalytic" evidence="9">
    <location>
        <begin position="18"/>
        <end position="250"/>
    </location>
</feature>
<evidence type="ECO:0000256" key="6">
    <source>
        <dbReference type="ARBA" id="ARBA00023056"/>
    </source>
</evidence>
<dbReference type="InterPro" id="IPR013534">
    <property type="entry name" value="Starch_synth_cat_dom"/>
</dbReference>
<dbReference type="EMBL" id="CP001684">
    <property type="protein sequence ID" value="ACV22723.1"/>
    <property type="molecule type" value="Genomic_DNA"/>
</dbReference>
<sequence length="491" mass="54207">MTEENEMSESAYENLPGVLIASAECAPLVKIGGLADVVGALPKYLGELGIDARVIMPFHRQIKDRYAAQAEHLCDFHVGLGWRSQYVGVEKLVLDGVTYYFIDNEFYFGGPVYCGGEFEGEQYAFFTRATLEAIPCLDFEPGILHCNDWHTAMMPLLVKTQYQGAMQGGLRTVLTIHNLHFQGQFSHEFDRDLLGVDDSLATPDFVGHYGCDNMLKAGIVFADKVSTVSPTYAQEICTPELGESLDGVLRSRGSDLSGILNGIDREIWNPSDDAALPARFSAKSAWRKRLVKAALLEELGLDPIGEGEDVPLIGMVGRLTPQKGIDLLCPVLDDIMARNVRMVVLGSGDADLENFLRDGENRYKGRLCSYIGYNGDLSHRIYAASDLFLMPSAFEPCGISQMIALAYGTLPIVRETGGLKDTVVPYNRYTGEGTGFSFANYDAYEMLGCIDYALETWHDKPARKRLIQQAMACDFGFGRCARAYADLYLTL</sequence>
<keyword evidence="6 7" id="KW-0320">Glycogen biosynthesis</keyword>
<keyword evidence="5 7" id="KW-0808">Transferase</keyword>
<comment type="pathway">
    <text evidence="7">Glycan biosynthesis; glycogen biosynthesis.</text>
</comment>
<evidence type="ECO:0000256" key="5">
    <source>
        <dbReference type="ARBA" id="ARBA00022679"/>
    </source>
</evidence>
<gene>
    <name evidence="7" type="primary">glgA</name>
    <name evidence="10" type="ordered locus">Shel_17040</name>
</gene>
<dbReference type="GO" id="GO:0004373">
    <property type="term" value="F:alpha-1,4-glucan glucosyltransferase (UDP-glucose donor) activity"/>
    <property type="evidence" value="ECO:0007669"/>
    <property type="project" value="InterPro"/>
</dbReference>
<name>C7N738_SLAHD</name>
<evidence type="ECO:0000313" key="10">
    <source>
        <dbReference type="EMBL" id="ACV22723.1"/>
    </source>
</evidence>
<evidence type="ECO:0000256" key="1">
    <source>
        <dbReference type="ARBA" id="ARBA00001478"/>
    </source>
</evidence>
<dbReference type="HAMAP" id="MF_00484">
    <property type="entry name" value="Glycogen_synth"/>
    <property type="match status" value="1"/>
</dbReference>
<dbReference type="InterPro" id="IPR001296">
    <property type="entry name" value="Glyco_trans_1"/>
</dbReference>
<protein>
    <recommendedName>
        <fullName evidence="7">Glycogen synthase</fullName>
        <ecNumber evidence="7">2.4.1.21</ecNumber>
    </recommendedName>
    <alternativeName>
        <fullName evidence="7">Starch [bacterial glycogen] synthase</fullName>
    </alternativeName>
</protein>
<dbReference type="Gene3D" id="3.40.50.2000">
    <property type="entry name" value="Glycogen Phosphorylase B"/>
    <property type="match status" value="2"/>
</dbReference>
<dbReference type="EC" id="2.4.1.21" evidence="7"/>
<evidence type="ECO:0000256" key="7">
    <source>
        <dbReference type="HAMAP-Rule" id="MF_00484"/>
    </source>
</evidence>
<dbReference type="Proteomes" id="UP000002026">
    <property type="component" value="Chromosome"/>
</dbReference>
<evidence type="ECO:0000256" key="2">
    <source>
        <dbReference type="ARBA" id="ARBA00002764"/>
    </source>
</evidence>
<dbReference type="InterPro" id="IPR011835">
    <property type="entry name" value="GS/SS"/>
</dbReference>
<dbReference type="GO" id="GO:0009011">
    <property type="term" value="F:alpha-1,4-glucan glucosyltransferase (ADP-glucose donor) activity"/>
    <property type="evidence" value="ECO:0007669"/>
    <property type="project" value="UniProtKB-UniRule"/>
</dbReference>
<dbReference type="NCBIfam" id="TIGR02095">
    <property type="entry name" value="glgA"/>
    <property type="match status" value="1"/>
</dbReference>
<dbReference type="Pfam" id="PF08323">
    <property type="entry name" value="Glyco_transf_5"/>
    <property type="match status" value="1"/>
</dbReference>
<proteinExistence type="inferred from homology"/>
<dbReference type="SUPFAM" id="SSF53756">
    <property type="entry name" value="UDP-Glycosyltransferase/glycogen phosphorylase"/>
    <property type="match status" value="1"/>
</dbReference>
<dbReference type="UniPathway" id="UPA00164"/>
<evidence type="ECO:0000256" key="4">
    <source>
        <dbReference type="ARBA" id="ARBA00022676"/>
    </source>
</evidence>
<comment type="catalytic activity">
    <reaction evidence="1 7">
        <text>[(1-&gt;4)-alpha-D-glucosyl](n) + ADP-alpha-D-glucose = [(1-&gt;4)-alpha-D-glucosyl](n+1) + ADP + H(+)</text>
        <dbReference type="Rhea" id="RHEA:18189"/>
        <dbReference type="Rhea" id="RHEA-COMP:9584"/>
        <dbReference type="Rhea" id="RHEA-COMP:9587"/>
        <dbReference type="ChEBI" id="CHEBI:15378"/>
        <dbReference type="ChEBI" id="CHEBI:15444"/>
        <dbReference type="ChEBI" id="CHEBI:57498"/>
        <dbReference type="ChEBI" id="CHEBI:456216"/>
        <dbReference type="EC" id="2.4.1.21"/>
    </reaction>
</comment>
<evidence type="ECO:0000259" key="8">
    <source>
        <dbReference type="Pfam" id="PF00534"/>
    </source>
</evidence>
<evidence type="ECO:0000256" key="3">
    <source>
        <dbReference type="ARBA" id="ARBA00010281"/>
    </source>
</evidence>
<dbReference type="HOGENOM" id="CLU_009583_18_2_11"/>